<evidence type="ECO:0000313" key="3">
    <source>
        <dbReference type="Proteomes" id="UP001589605"/>
    </source>
</evidence>
<proteinExistence type="predicted"/>
<dbReference type="Proteomes" id="UP001589605">
    <property type="component" value="Unassembled WGS sequence"/>
</dbReference>
<dbReference type="EMBL" id="JBHMEZ010000032">
    <property type="protein sequence ID" value="MFB9055052.1"/>
    <property type="molecule type" value="Genomic_DNA"/>
</dbReference>
<organism evidence="2 3">
    <name type="scientific">Formosa undariae</name>
    <dbReference type="NCBI Taxonomy" id="1325436"/>
    <lineage>
        <taxon>Bacteria</taxon>
        <taxon>Pseudomonadati</taxon>
        <taxon>Bacteroidota</taxon>
        <taxon>Flavobacteriia</taxon>
        <taxon>Flavobacteriales</taxon>
        <taxon>Flavobacteriaceae</taxon>
        <taxon>Formosa</taxon>
    </lineage>
</organism>
<keyword evidence="3" id="KW-1185">Reference proteome</keyword>
<gene>
    <name evidence="2" type="ORF">ACFFVB_18370</name>
</gene>
<dbReference type="RefSeq" id="WP_382384734.1">
    <property type="nucleotide sequence ID" value="NZ_JBHMEZ010000032.1"/>
</dbReference>
<feature type="signal peptide" evidence="1">
    <location>
        <begin position="1"/>
        <end position="20"/>
    </location>
</feature>
<protein>
    <recommendedName>
        <fullName evidence="4">T9SS type A sorting domain-containing protein</fullName>
    </recommendedName>
</protein>
<evidence type="ECO:0000256" key="1">
    <source>
        <dbReference type="SAM" id="SignalP"/>
    </source>
</evidence>
<name>A0ABV5F6H4_9FLAO</name>
<accession>A0ABV5F6H4</accession>
<keyword evidence="1" id="KW-0732">Signal</keyword>
<feature type="chain" id="PRO_5046554984" description="T9SS type A sorting domain-containing protein" evidence="1">
    <location>
        <begin position="21"/>
        <end position="147"/>
    </location>
</feature>
<comment type="caution">
    <text evidence="2">The sequence shown here is derived from an EMBL/GenBank/DDBJ whole genome shotgun (WGS) entry which is preliminary data.</text>
</comment>
<evidence type="ECO:0000313" key="2">
    <source>
        <dbReference type="EMBL" id="MFB9055052.1"/>
    </source>
</evidence>
<evidence type="ECO:0008006" key="4">
    <source>
        <dbReference type="Google" id="ProtNLM"/>
    </source>
</evidence>
<sequence>MKKIIVVLILLASLTGFSQATLKPNISPDVAHLTQEIKGDALCLKTEFGIRKVEFINRRNTNVFEFYTDGAKEVQIQNISTFPEGIYVVAVSSNDSLILFNIAVSKNNSLTVFIPYDNTHAKKFYPTYSRDTLYVKETREQYLQRVK</sequence>
<reference evidence="2 3" key="1">
    <citation type="submission" date="2024-09" db="EMBL/GenBank/DDBJ databases">
        <authorList>
            <person name="Sun Q."/>
            <person name="Mori K."/>
        </authorList>
    </citation>
    <scope>NUCLEOTIDE SEQUENCE [LARGE SCALE GENOMIC DNA]</scope>
    <source>
        <strain evidence="2 3">CECT 8286</strain>
    </source>
</reference>